<evidence type="ECO:0000256" key="4">
    <source>
        <dbReference type="ARBA" id="ARBA00023136"/>
    </source>
</evidence>
<proteinExistence type="predicted"/>
<evidence type="ECO:0000313" key="8">
    <source>
        <dbReference type="Proteomes" id="UP001597083"/>
    </source>
</evidence>
<feature type="transmembrane region" description="Helical" evidence="5">
    <location>
        <begin position="61"/>
        <end position="79"/>
    </location>
</feature>
<evidence type="ECO:0000256" key="3">
    <source>
        <dbReference type="ARBA" id="ARBA00022989"/>
    </source>
</evidence>
<dbReference type="Proteomes" id="UP001597083">
    <property type="component" value="Unassembled WGS sequence"/>
</dbReference>
<evidence type="ECO:0000256" key="2">
    <source>
        <dbReference type="ARBA" id="ARBA00022692"/>
    </source>
</evidence>
<keyword evidence="4 5" id="KW-0472">Membrane</keyword>
<name>A0ABW3CDW7_9ACTN</name>
<protein>
    <submittedName>
        <fullName evidence="7">ABC transporter permease</fullName>
    </submittedName>
</protein>
<feature type="transmembrane region" description="Helical" evidence="5">
    <location>
        <begin position="21"/>
        <end position="46"/>
    </location>
</feature>
<dbReference type="InterPro" id="IPR013525">
    <property type="entry name" value="ABC2_TM"/>
</dbReference>
<dbReference type="EMBL" id="JBHTIR010000748">
    <property type="protein sequence ID" value="MFD0851747.1"/>
    <property type="molecule type" value="Genomic_DNA"/>
</dbReference>
<feature type="non-terminal residue" evidence="7">
    <location>
        <position position="80"/>
    </location>
</feature>
<gene>
    <name evidence="7" type="ORF">ACFQ07_05925</name>
</gene>
<evidence type="ECO:0000256" key="5">
    <source>
        <dbReference type="SAM" id="Phobius"/>
    </source>
</evidence>
<feature type="domain" description="ABC-2 type transporter transmembrane" evidence="6">
    <location>
        <begin position="12"/>
        <end position="77"/>
    </location>
</feature>
<keyword evidence="3 5" id="KW-1133">Transmembrane helix</keyword>
<accession>A0ABW3CDW7</accession>
<evidence type="ECO:0000313" key="7">
    <source>
        <dbReference type="EMBL" id="MFD0851747.1"/>
    </source>
</evidence>
<sequence>MSTALAMRDSTTMIRRQLKRLIRYPSVTVQLVIMPVLVLLLFVYVFGGTLGAGLGGDRGDYVNYIVPGLLLMAAAMAVTG</sequence>
<reference evidence="8" key="1">
    <citation type="journal article" date="2019" name="Int. J. Syst. Evol. Microbiol.">
        <title>The Global Catalogue of Microorganisms (GCM) 10K type strain sequencing project: providing services to taxonomists for standard genome sequencing and annotation.</title>
        <authorList>
            <consortium name="The Broad Institute Genomics Platform"/>
            <consortium name="The Broad Institute Genome Sequencing Center for Infectious Disease"/>
            <person name="Wu L."/>
            <person name="Ma J."/>
        </authorList>
    </citation>
    <scope>NUCLEOTIDE SEQUENCE [LARGE SCALE GENOMIC DNA]</scope>
    <source>
        <strain evidence="8">JCM 31696</strain>
    </source>
</reference>
<evidence type="ECO:0000259" key="6">
    <source>
        <dbReference type="Pfam" id="PF01061"/>
    </source>
</evidence>
<dbReference type="Pfam" id="PF01061">
    <property type="entry name" value="ABC2_membrane"/>
    <property type="match status" value="1"/>
</dbReference>
<keyword evidence="2 5" id="KW-0812">Transmembrane</keyword>
<comment type="caution">
    <text evidence="7">The sequence shown here is derived from an EMBL/GenBank/DDBJ whole genome shotgun (WGS) entry which is preliminary data.</text>
</comment>
<evidence type="ECO:0000256" key="1">
    <source>
        <dbReference type="ARBA" id="ARBA00004141"/>
    </source>
</evidence>
<comment type="subcellular location">
    <subcellularLocation>
        <location evidence="1">Membrane</location>
        <topology evidence="1">Multi-pass membrane protein</topology>
    </subcellularLocation>
</comment>
<keyword evidence="8" id="KW-1185">Reference proteome</keyword>
<organism evidence="7 8">
    <name type="scientific">Actinomadura adrarensis</name>
    <dbReference type="NCBI Taxonomy" id="1819600"/>
    <lineage>
        <taxon>Bacteria</taxon>
        <taxon>Bacillati</taxon>
        <taxon>Actinomycetota</taxon>
        <taxon>Actinomycetes</taxon>
        <taxon>Streptosporangiales</taxon>
        <taxon>Thermomonosporaceae</taxon>
        <taxon>Actinomadura</taxon>
    </lineage>
</organism>